<evidence type="ECO:0000313" key="3">
    <source>
        <dbReference type="Proteomes" id="UP001159363"/>
    </source>
</evidence>
<dbReference type="EMBL" id="JARBHB010000014">
    <property type="protein sequence ID" value="KAJ8869070.1"/>
    <property type="molecule type" value="Genomic_DNA"/>
</dbReference>
<dbReference type="Proteomes" id="UP001159363">
    <property type="component" value="Chromosome 13"/>
</dbReference>
<feature type="domain" description="DUF4219" evidence="1">
    <location>
        <begin position="105"/>
        <end position="129"/>
    </location>
</feature>
<protein>
    <recommendedName>
        <fullName evidence="1">DUF4219 domain-containing protein</fullName>
    </recommendedName>
</protein>
<dbReference type="Pfam" id="PF13961">
    <property type="entry name" value="DUF4219"/>
    <property type="match status" value="1"/>
</dbReference>
<sequence>MRQYHVKTEFNQNPFPRRRRITVMATSTAGYPQASTVRALSVAPGGSPCPTRDPALHHQHSQVDKHLVRFCPLLSPLQHGVHVCNTNKQLAPGSGLLIVEKLIGRENFSTWKFAMKAYLVHNDLWEVIETL</sequence>
<keyword evidence="3" id="KW-1185">Reference proteome</keyword>
<dbReference type="InterPro" id="IPR025314">
    <property type="entry name" value="DUF4219"/>
</dbReference>
<accession>A0ABQ9G9G9</accession>
<name>A0ABQ9G9G9_9NEOP</name>
<evidence type="ECO:0000259" key="1">
    <source>
        <dbReference type="Pfam" id="PF13961"/>
    </source>
</evidence>
<evidence type="ECO:0000313" key="2">
    <source>
        <dbReference type="EMBL" id="KAJ8869070.1"/>
    </source>
</evidence>
<gene>
    <name evidence="2" type="ORF">PR048_030631</name>
</gene>
<proteinExistence type="predicted"/>
<reference evidence="2 3" key="1">
    <citation type="submission" date="2023-02" db="EMBL/GenBank/DDBJ databases">
        <title>LHISI_Scaffold_Assembly.</title>
        <authorList>
            <person name="Stuart O.P."/>
            <person name="Cleave R."/>
            <person name="Magrath M.J.L."/>
            <person name="Mikheyev A.S."/>
        </authorList>
    </citation>
    <scope>NUCLEOTIDE SEQUENCE [LARGE SCALE GENOMIC DNA]</scope>
    <source>
        <strain evidence="2">Daus_M_001</strain>
        <tissue evidence="2">Leg muscle</tissue>
    </source>
</reference>
<comment type="caution">
    <text evidence="2">The sequence shown here is derived from an EMBL/GenBank/DDBJ whole genome shotgun (WGS) entry which is preliminary data.</text>
</comment>
<organism evidence="2 3">
    <name type="scientific">Dryococelus australis</name>
    <dbReference type="NCBI Taxonomy" id="614101"/>
    <lineage>
        <taxon>Eukaryota</taxon>
        <taxon>Metazoa</taxon>
        <taxon>Ecdysozoa</taxon>
        <taxon>Arthropoda</taxon>
        <taxon>Hexapoda</taxon>
        <taxon>Insecta</taxon>
        <taxon>Pterygota</taxon>
        <taxon>Neoptera</taxon>
        <taxon>Polyneoptera</taxon>
        <taxon>Phasmatodea</taxon>
        <taxon>Verophasmatodea</taxon>
        <taxon>Anareolatae</taxon>
        <taxon>Phasmatidae</taxon>
        <taxon>Eurycanthinae</taxon>
        <taxon>Dryococelus</taxon>
    </lineage>
</organism>